<dbReference type="InterPro" id="IPR000182">
    <property type="entry name" value="GNAT_dom"/>
</dbReference>
<dbReference type="PROSITE" id="PS51186">
    <property type="entry name" value="GNAT"/>
    <property type="match status" value="1"/>
</dbReference>
<dbReference type="GO" id="GO:0006083">
    <property type="term" value="P:acetate metabolic process"/>
    <property type="evidence" value="ECO:0007669"/>
    <property type="project" value="InterPro"/>
</dbReference>
<keyword evidence="2" id="KW-0808">Transferase</keyword>
<reference evidence="4" key="1">
    <citation type="submission" date="2019-01" db="EMBL/GenBank/DDBJ databases">
        <authorList>
            <consortium name="Genoscope - CEA"/>
            <person name="William W."/>
        </authorList>
    </citation>
    <scope>NUCLEOTIDE SEQUENCE</scope>
    <source>
        <strain evidence="4">CR-1</strain>
    </source>
</reference>
<dbReference type="SUPFAM" id="SSF100950">
    <property type="entry name" value="NagB/RpiA/CoA transferase-like"/>
    <property type="match status" value="2"/>
</dbReference>
<dbReference type="GO" id="GO:0016747">
    <property type="term" value="F:acyltransferase activity, transferring groups other than amino-acyl groups"/>
    <property type="evidence" value="ECO:0007669"/>
    <property type="project" value="InterPro"/>
</dbReference>
<dbReference type="AlphaFoldDB" id="A0A484HIR1"/>
<dbReference type="Pfam" id="PF13336">
    <property type="entry name" value="AcetylCoA_hyd_C"/>
    <property type="match status" value="1"/>
</dbReference>
<protein>
    <submittedName>
        <fullName evidence="4">Acetyl-CoA hydrolase</fullName>
    </submittedName>
</protein>
<evidence type="ECO:0000313" key="4">
    <source>
        <dbReference type="EMBL" id="VEN73065.1"/>
    </source>
</evidence>
<dbReference type="EMBL" id="CAACVI010000003">
    <property type="protein sequence ID" value="VEN73065.1"/>
    <property type="molecule type" value="Genomic_DNA"/>
</dbReference>
<dbReference type="Gene3D" id="3.30.750.70">
    <property type="entry name" value="4-hydroxybutyrate coenzyme like domains"/>
    <property type="match status" value="1"/>
</dbReference>
<dbReference type="PANTHER" id="PTHR21432">
    <property type="entry name" value="ACETYL-COA HYDROLASE-RELATED"/>
    <property type="match status" value="1"/>
</dbReference>
<dbReference type="GO" id="GO:0008775">
    <property type="term" value="F:acetate CoA-transferase activity"/>
    <property type="evidence" value="ECO:0007669"/>
    <property type="project" value="InterPro"/>
</dbReference>
<organism evidence="4">
    <name type="scientific">uncultured Desulfobacteraceae bacterium</name>
    <dbReference type="NCBI Taxonomy" id="218296"/>
    <lineage>
        <taxon>Bacteria</taxon>
        <taxon>Pseudomonadati</taxon>
        <taxon>Thermodesulfobacteriota</taxon>
        <taxon>Desulfobacteria</taxon>
        <taxon>Desulfobacterales</taxon>
        <taxon>Desulfobacteraceae</taxon>
        <taxon>environmental samples</taxon>
    </lineage>
</organism>
<accession>A0A484HIR1</accession>
<dbReference type="InterPro" id="IPR003702">
    <property type="entry name" value="ActCoA_hydro_N"/>
</dbReference>
<evidence type="ECO:0000259" key="3">
    <source>
        <dbReference type="PROSITE" id="PS51186"/>
    </source>
</evidence>
<dbReference type="SUPFAM" id="SSF55729">
    <property type="entry name" value="Acyl-CoA N-acyltransferases (Nat)"/>
    <property type="match status" value="1"/>
</dbReference>
<dbReference type="Gene3D" id="3.40.630.30">
    <property type="match status" value="1"/>
</dbReference>
<dbReference type="InterPro" id="IPR046433">
    <property type="entry name" value="ActCoA_hydro"/>
</dbReference>
<dbReference type="CDD" id="cd04301">
    <property type="entry name" value="NAT_SF"/>
    <property type="match status" value="1"/>
</dbReference>
<gene>
    <name evidence="4" type="ORF">EPICR_110032</name>
</gene>
<dbReference type="InterPro" id="IPR026888">
    <property type="entry name" value="AcetylCoA_hyd_C"/>
</dbReference>
<comment type="similarity">
    <text evidence="1">Belongs to the acetyl-CoA hydrolase/transferase family.</text>
</comment>
<dbReference type="InterPro" id="IPR037171">
    <property type="entry name" value="NagB/RpiA_transferase-like"/>
</dbReference>
<feature type="domain" description="N-acetyltransferase" evidence="3">
    <location>
        <begin position="471"/>
        <end position="626"/>
    </location>
</feature>
<dbReference type="GO" id="GO:0016787">
    <property type="term" value="F:hydrolase activity"/>
    <property type="evidence" value="ECO:0007669"/>
    <property type="project" value="UniProtKB-KW"/>
</dbReference>
<evidence type="ECO:0000256" key="2">
    <source>
        <dbReference type="ARBA" id="ARBA00022679"/>
    </source>
</evidence>
<dbReference type="Pfam" id="PF00583">
    <property type="entry name" value="Acetyltransf_1"/>
    <property type="match status" value="1"/>
</dbReference>
<keyword evidence="4" id="KW-0378">Hydrolase</keyword>
<dbReference type="PANTHER" id="PTHR21432:SF20">
    <property type="entry name" value="ACETYL-COA HYDROLASE"/>
    <property type="match status" value="1"/>
</dbReference>
<dbReference type="Gene3D" id="3.40.1080.20">
    <property type="entry name" value="Acetyl-CoA hydrolase/transferase C-terminal domain"/>
    <property type="match status" value="1"/>
</dbReference>
<dbReference type="InterPro" id="IPR038460">
    <property type="entry name" value="AcetylCoA_hyd_C_sf"/>
</dbReference>
<proteinExistence type="inferred from homology"/>
<dbReference type="InterPro" id="IPR016181">
    <property type="entry name" value="Acyl_CoA_acyltransferase"/>
</dbReference>
<sequence>MKAIPGKTPDFWGSYQSKKFSLEQAVDLIRSGDRIFVGSGCGEPQSLVRGLCDAIDHFTDIEIVRLLSLENAPLTLIANKTRETKLNIRSFYLGSVATSSLARNKRFMTPVNLSAIPTLFRTGQLPIHVAFIQTSPPDESGYMSLGISVDICLAAAQSADLVIAQVNSMMPRVPGRNTKLHVSEIDALVERDEPLLSMGECPEIASADIIAEHIAKLVDDGSTLQIALGATSRAALLALSEKNDLGIHTQYMTDDIMRLISKGVVTNRKKGFEPGVSLAGAAIGSPELYGFLNENPQVKFRPSDHINNPGIIARNHKMTALNVAVGMDLTGQAAADAFPYNHFCGVNGMQDFIRGAAQSRGGAPVIMMTSTTRDGKRSRISPVLDQTAVVTPRGDVHYVVTEYGAVNLFGKSLAERAVAMISVAHPDFRDELFHRAREMGLLTSRDYSSKFMRGVYPVHLEEKIEIGGAEITVRPSKPVDERRIQEHFYALDIKDVVARFFHKKTAFVRDEIKDISQIDYKNELTLLAVDGDFGFGRIVGIAEYSLEPDSNMAEVAFSITRDFQRKGMGKILLGKLAEAARENGIKGLVAYTSPDNFGMIKLFGSMPYETREGEEKGALALEFDFDRPKTS</sequence>
<evidence type="ECO:0000256" key="1">
    <source>
        <dbReference type="ARBA" id="ARBA00009632"/>
    </source>
</evidence>
<name>A0A484HIR1_9BACT</name>
<dbReference type="Pfam" id="PF02550">
    <property type="entry name" value="AcetylCoA_hydro"/>
    <property type="match status" value="1"/>
</dbReference>
<dbReference type="Gene3D" id="3.40.1080.10">
    <property type="entry name" value="Glutaconate Coenzyme A-transferase"/>
    <property type="match status" value="1"/>
</dbReference>